<dbReference type="Gene3D" id="3.30.420.10">
    <property type="entry name" value="Ribonuclease H-like superfamily/Ribonuclease H"/>
    <property type="match status" value="1"/>
</dbReference>
<dbReference type="PROSITE" id="PS50994">
    <property type="entry name" value="INTEGRASE"/>
    <property type="match status" value="1"/>
</dbReference>
<dbReference type="EMBL" id="BARS01052112">
    <property type="protein sequence ID" value="GAG51510.1"/>
    <property type="molecule type" value="Genomic_DNA"/>
</dbReference>
<feature type="domain" description="Integrase catalytic" evidence="1">
    <location>
        <begin position="1"/>
        <end position="108"/>
    </location>
</feature>
<dbReference type="InterPro" id="IPR036397">
    <property type="entry name" value="RNaseH_sf"/>
</dbReference>
<dbReference type="SUPFAM" id="SSF53098">
    <property type="entry name" value="Ribonuclease H-like"/>
    <property type="match status" value="1"/>
</dbReference>
<dbReference type="Pfam" id="PF13683">
    <property type="entry name" value="rve_3"/>
    <property type="match status" value="1"/>
</dbReference>
<feature type="non-terminal residue" evidence="2">
    <location>
        <position position="119"/>
    </location>
</feature>
<evidence type="ECO:0000313" key="2">
    <source>
        <dbReference type="EMBL" id="GAG51510.1"/>
    </source>
</evidence>
<comment type="caution">
    <text evidence="2">The sequence shown here is derived from an EMBL/GenBank/DDBJ whole genome shotgun (WGS) entry which is preliminary data.</text>
</comment>
<dbReference type="GO" id="GO:0015074">
    <property type="term" value="P:DNA integration"/>
    <property type="evidence" value="ECO:0007669"/>
    <property type="project" value="InterPro"/>
</dbReference>
<sequence>MKKAYTRAGKAPKRIITDRLASYLDGIELVFGANTKHSPSKPFTIAEDSTNKIERFHGTLKDRINVVRGFANMDTAQLLTDAWLVHYNFLKEHSALDDIPPAQAMGKPVPFKDWQDIVE</sequence>
<reference evidence="2" key="1">
    <citation type="journal article" date="2014" name="Front. Microbiol.">
        <title>High frequency of phylogenetically diverse reductive dehalogenase-homologous genes in deep subseafloor sedimentary metagenomes.</title>
        <authorList>
            <person name="Kawai M."/>
            <person name="Futagami T."/>
            <person name="Toyoda A."/>
            <person name="Takaki Y."/>
            <person name="Nishi S."/>
            <person name="Hori S."/>
            <person name="Arai W."/>
            <person name="Tsubouchi T."/>
            <person name="Morono Y."/>
            <person name="Uchiyama I."/>
            <person name="Ito T."/>
            <person name="Fujiyama A."/>
            <person name="Inagaki F."/>
            <person name="Takami H."/>
        </authorList>
    </citation>
    <scope>NUCLEOTIDE SEQUENCE</scope>
    <source>
        <strain evidence="2">Expedition CK06-06</strain>
    </source>
</reference>
<evidence type="ECO:0000259" key="1">
    <source>
        <dbReference type="PROSITE" id="PS50994"/>
    </source>
</evidence>
<protein>
    <recommendedName>
        <fullName evidence="1">Integrase catalytic domain-containing protein</fullName>
    </recommendedName>
</protein>
<accession>X0Y6Y7</accession>
<proteinExistence type="predicted"/>
<dbReference type="AlphaFoldDB" id="X0Y6Y7"/>
<dbReference type="InterPro" id="IPR012337">
    <property type="entry name" value="RNaseH-like_sf"/>
</dbReference>
<organism evidence="2">
    <name type="scientific">marine sediment metagenome</name>
    <dbReference type="NCBI Taxonomy" id="412755"/>
    <lineage>
        <taxon>unclassified sequences</taxon>
        <taxon>metagenomes</taxon>
        <taxon>ecological metagenomes</taxon>
    </lineage>
</organism>
<gene>
    <name evidence="2" type="ORF">S01H1_77528</name>
</gene>
<dbReference type="InterPro" id="IPR001584">
    <property type="entry name" value="Integrase_cat-core"/>
</dbReference>
<name>X0Y6Y7_9ZZZZ</name>
<dbReference type="GO" id="GO:0003676">
    <property type="term" value="F:nucleic acid binding"/>
    <property type="evidence" value="ECO:0007669"/>
    <property type="project" value="InterPro"/>
</dbReference>